<dbReference type="InterPro" id="IPR001452">
    <property type="entry name" value="SH3_domain"/>
</dbReference>
<feature type="compositionally biased region" description="Polar residues" evidence="8">
    <location>
        <begin position="132"/>
        <end position="150"/>
    </location>
</feature>
<name>A0A2Y9LMT2_DELLE</name>
<dbReference type="Pfam" id="PF16523">
    <property type="entry name" value="betaPIX_CC"/>
    <property type="match status" value="1"/>
</dbReference>
<dbReference type="PRINTS" id="PR00452">
    <property type="entry name" value="SH3DOMAIN"/>
</dbReference>
<comment type="subcellular location">
    <subcellularLocation>
        <location evidence="1">Cell projection</location>
        <location evidence="1">Lamellipodium</location>
    </subcellularLocation>
</comment>
<dbReference type="FunFam" id="2.30.29.30:FF:000094">
    <property type="entry name" value="Rho guanine nucleotide exchange factor 7"/>
    <property type="match status" value="1"/>
</dbReference>
<dbReference type="SMART" id="SM00325">
    <property type="entry name" value="RhoGEF"/>
    <property type="match status" value="1"/>
</dbReference>
<dbReference type="Pfam" id="PF00307">
    <property type="entry name" value="CH"/>
    <property type="match status" value="1"/>
</dbReference>
<dbReference type="InterPro" id="IPR032409">
    <property type="entry name" value="GEF6/7_CC"/>
</dbReference>
<dbReference type="Gene3D" id="2.30.30.40">
    <property type="entry name" value="SH3 Domains"/>
    <property type="match status" value="1"/>
</dbReference>
<evidence type="ECO:0000256" key="2">
    <source>
        <dbReference type="ARBA" id="ARBA00022443"/>
    </source>
</evidence>
<evidence type="ECO:0000256" key="3">
    <source>
        <dbReference type="ARBA" id="ARBA00022553"/>
    </source>
</evidence>
<evidence type="ECO:0000256" key="7">
    <source>
        <dbReference type="SAM" id="Coils"/>
    </source>
</evidence>
<dbReference type="Pfam" id="PF16615">
    <property type="entry name" value="RhoGEF67_u1"/>
    <property type="match status" value="1"/>
</dbReference>
<dbReference type="CDD" id="cd00160">
    <property type="entry name" value="RhoGEF"/>
    <property type="match status" value="1"/>
</dbReference>
<dbReference type="RefSeq" id="XP_022410036.1">
    <property type="nucleotide sequence ID" value="XM_022554328.2"/>
</dbReference>
<dbReference type="Gene3D" id="1.20.900.10">
    <property type="entry name" value="Dbl homology (DH) domain"/>
    <property type="match status" value="1"/>
</dbReference>
<evidence type="ECO:0000256" key="4">
    <source>
        <dbReference type="ARBA" id="ARBA00022658"/>
    </source>
</evidence>
<evidence type="ECO:0000313" key="14">
    <source>
        <dbReference type="RefSeq" id="XP_022410036.1"/>
    </source>
</evidence>
<dbReference type="PROSITE" id="PS50021">
    <property type="entry name" value="CH"/>
    <property type="match status" value="1"/>
</dbReference>
<evidence type="ECO:0000256" key="6">
    <source>
        <dbReference type="PROSITE-ProRule" id="PRU00192"/>
    </source>
</evidence>
<dbReference type="CDD" id="cd12060">
    <property type="entry name" value="SH3_alphaPIX"/>
    <property type="match status" value="1"/>
</dbReference>
<evidence type="ECO:0000256" key="5">
    <source>
        <dbReference type="ARBA" id="ARBA00023273"/>
    </source>
</evidence>
<dbReference type="PROSITE" id="PS00741">
    <property type="entry name" value="DH_1"/>
    <property type="match status" value="1"/>
</dbReference>
<dbReference type="AlphaFoldDB" id="A0A2Y9LMT2"/>
<dbReference type="FunFam" id="1.20.5.390:FF:000001">
    <property type="entry name" value="rho guanine nucleotide exchange factor 7 isoform X1"/>
    <property type="match status" value="1"/>
</dbReference>
<protein>
    <submittedName>
        <fullName evidence="14">Rho guanine nucleotide exchange factor 6 isoform X4</fullName>
    </submittedName>
</protein>
<dbReference type="PANTHER" id="PTHR46026">
    <property type="entry name" value="RHO-TYPE GUANINE NUCLEOTIDE EXCHANGE FACTOR, ISOFORM F"/>
    <property type="match status" value="1"/>
</dbReference>
<dbReference type="GO" id="GO:0005085">
    <property type="term" value="F:guanyl-nucleotide exchange factor activity"/>
    <property type="evidence" value="ECO:0007669"/>
    <property type="project" value="UniProtKB-KW"/>
</dbReference>
<dbReference type="InterPro" id="IPR046376">
    <property type="entry name" value="PH_Cool_Pix"/>
</dbReference>
<feature type="region of interest" description="Disordered" evidence="8">
    <location>
        <begin position="115"/>
        <end position="157"/>
    </location>
</feature>
<dbReference type="Gene3D" id="2.30.29.30">
    <property type="entry name" value="Pleckstrin-homology domain (PH domain)/Phosphotyrosine-binding domain (PTB)"/>
    <property type="match status" value="1"/>
</dbReference>
<feature type="domain" description="Calponin-homology (CH)" evidence="12">
    <location>
        <begin position="1"/>
        <end position="111"/>
    </location>
</feature>
<feature type="coiled-coil region" evidence="7">
    <location>
        <begin position="711"/>
        <end position="752"/>
    </location>
</feature>
<evidence type="ECO:0000259" key="9">
    <source>
        <dbReference type="PROSITE" id="PS50002"/>
    </source>
</evidence>
<dbReference type="CTD" id="9459"/>
<keyword evidence="7" id="KW-0175">Coiled coil</keyword>
<dbReference type="SMART" id="SM00326">
    <property type="entry name" value="SH3"/>
    <property type="match status" value="1"/>
</dbReference>
<keyword evidence="13" id="KW-1185">Reference proteome</keyword>
<evidence type="ECO:0000259" key="11">
    <source>
        <dbReference type="PROSITE" id="PS50010"/>
    </source>
</evidence>
<dbReference type="InterPro" id="IPR001331">
    <property type="entry name" value="GDS_CDC24_CS"/>
</dbReference>
<dbReference type="FunFam" id="1.20.900.10:FF:000016">
    <property type="entry name" value="Rho guanine nucleotide exchange factor 6"/>
    <property type="match status" value="1"/>
</dbReference>
<dbReference type="FunFam" id="1.10.418.10:FF:000049">
    <property type="entry name" value="Rho guanine nucleotide exchange factor 7 isoform X1"/>
    <property type="match status" value="1"/>
</dbReference>
<evidence type="ECO:0000256" key="1">
    <source>
        <dbReference type="ARBA" id="ARBA00004510"/>
    </source>
</evidence>
<sequence>MNPEERIVTWLISLGVLDSPKKTICDPEEFLKSSLKNGVVLCKLINRLRPGSIEKYCLEPQTEADCTNNVNDFLKGCAALQVEVFDPDDLHAGVNFSKVLSTLLAVNKATEDQLSERPCGRSSSLSAANSSQTNPQGAVSSTAPGLQRQSKPVEMTENGSHQLIVKARFNFKQTNEDELSVCKGDIIYVTRVEEGGWWEGTLNGRTGWFPSNYVREIKSSERPLSPKAVKGFETTPLTKNYYTVVLQNILDTEKEYAKELQSLLVTYLRPLQSNNNLSTVEFTSLLGNFEEVCTFQQTLCQALEECSKFPENQHKVGGCLLNLMPHFKSMYLAYCANHPSAVNVLTQHSDDLERFMENQGASSPGILILTTSLSKPFMRLEKYVTLLQELERHMEDTHPDHQDILKAIIAFKTLMGQCQDLRKRKQLELQILSEPIQAWEGEDIKTLGNVIFMSQVMVQYGTCEEKEERYLMLFSSVLIMLSASPRMSGFIYQGKIPIAGMVVTRLDEIEGNDYTFEITGNIVERTVVHCGNNQDFQDWLEHLYRLIRGPTSCSSLSKTSSSSCSAHSSFSSTGQPRGPLEPPQIIKPWSLSCLRPAPPLRPSAALGYKEESGKSPKTMKKFLHKRKTERKPSEEEYVIRKSTAALEEDAQILKVIEAYCTSANFQQGHSSSARKDSVPQVLLPEEEKLIIEETRSNGQTIIEEKSLVDTVYALKDEVKELKQENKRMKQCLEEELKSRRDLEKLVRRLLKQTDECVRAESSSKTSILP</sequence>
<feature type="domain" description="DH" evidence="11">
    <location>
        <begin position="241"/>
        <end position="421"/>
    </location>
</feature>
<dbReference type="InterPro" id="IPR035788">
    <property type="entry name" value="AlphaPIX_SH3"/>
</dbReference>
<dbReference type="Pfam" id="PF16614">
    <property type="entry name" value="RhoGEF67_u2"/>
    <property type="match status" value="1"/>
</dbReference>
<dbReference type="SMART" id="SM00033">
    <property type="entry name" value="CH"/>
    <property type="match status" value="1"/>
</dbReference>
<dbReference type="Gene3D" id="1.10.418.10">
    <property type="entry name" value="Calponin-like domain"/>
    <property type="match status" value="1"/>
</dbReference>
<dbReference type="InterPro" id="IPR035899">
    <property type="entry name" value="DBL_dom_sf"/>
</dbReference>
<proteinExistence type="predicted"/>
<organism evidence="13 14">
    <name type="scientific">Delphinapterus leucas</name>
    <name type="common">Beluga whale</name>
    <dbReference type="NCBI Taxonomy" id="9749"/>
    <lineage>
        <taxon>Eukaryota</taxon>
        <taxon>Metazoa</taxon>
        <taxon>Chordata</taxon>
        <taxon>Craniata</taxon>
        <taxon>Vertebrata</taxon>
        <taxon>Euteleostomi</taxon>
        <taxon>Mammalia</taxon>
        <taxon>Eutheria</taxon>
        <taxon>Laurasiatheria</taxon>
        <taxon>Artiodactyla</taxon>
        <taxon>Whippomorpha</taxon>
        <taxon>Cetacea</taxon>
        <taxon>Odontoceti</taxon>
        <taxon>Monodontidae</taxon>
        <taxon>Delphinapterus</taxon>
    </lineage>
</organism>
<evidence type="ECO:0000313" key="13">
    <source>
        <dbReference type="Proteomes" id="UP000248483"/>
    </source>
</evidence>
<dbReference type="Proteomes" id="UP000248483">
    <property type="component" value="Unplaced"/>
</dbReference>
<dbReference type="Pfam" id="PF00169">
    <property type="entry name" value="PH"/>
    <property type="match status" value="1"/>
</dbReference>
<dbReference type="FunFam" id="2.30.30.40:FF:000034">
    <property type="entry name" value="Rho guanine nucleotide exchange factor (GEF) 7"/>
    <property type="match status" value="1"/>
</dbReference>
<dbReference type="InterPro" id="IPR001715">
    <property type="entry name" value="CH_dom"/>
</dbReference>
<dbReference type="InterPro" id="IPR036028">
    <property type="entry name" value="SH3-like_dom_sf"/>
</dbReference>
<dbReference type="GO" id="GO:0005737">
    <property type="term" value="C:cytoplasm"/>
    <property type="evidence" value="ECO:0007669"/>
    <property type="project" value="TreeGrafter"/>
</dbReference>
<feature type="compositionally biased region" description="Low complexity" evidence="8">
    <location>
        <begin position="122"/>
        <end position="131"/>
    </location>
</feature>
<feature type="domain" description="PH" evidence="10">
    <location>
        <begin position="443"/>
        <end position="548"/>
    </location>
</feature>
<dbReference type="PANTHER" id="PTHR46026:SF2">
    <property type="entry name" value="RHO GUANINE NUCLEOTIDE EXCHANGE FACTOR 6"/>
    <property type="match status" value="1"/>
</dbReference>
<gene>
    <name evidence="14" type="primary">ARHGEF6</name>
</gene>
<dbReference type="Gene3D" id="1.20.5.390">
    <property type="entry name" value="L1 transposable element, trimerization domain"/>
    <property type="match status" value="1"/>
</dbReference>
<dbReference type="CDD" id="cd01225">
    <property type="entry name" value="PH_Cool_Pix"/>
    <property type="match status" value="1"/>
</dbReference>
<dbReference type="SUPFAM" id="SSF50044">
    <property type="entry name" value="SH3-domain"/>
    <property type="match status" value="1"/>
</dbReference>
<evidence type="ECO:0000256" key="8">
    <source>
        <dbReference type="SAM" id="MobiDB-lite"/>
    </source>
</evidence>
<dbReference type="GeneID" id="111164588"/>
<dbReference type="InterPro" id="IPR000219">
    <property type="entry name" value="DH_dom"/>
</dbReference>
<dbReference type="PROSITE" id="PS50002">
    <property type="entry name" value="SH3"/>
    <property type="match status" value="1"/>
</dbReference>
<dbReference type="Pfam" id="PF00621">
    <property type="entry name" value="RhoGEF"/>
    <property type="match status" value="1"/>
</dbReference>
<keyword evidence="2 6" id="KW-0728">SH3 domain</keyword>
<dbReference type="CDD" id="cd21265">
    <property type="entry name" value="CH_alphaPIX"/>
    <property type="match status" value="1"/>
</dbReference>
<accession>A0A2Y9LMT2</accession>
<dbReference type="GO" id="GO:0030027">
    <property type="term" value="C:lamellipodium"/>
    <property type="evidence" value="ECO:0007669"/>
    <property type="project" value="UniProtKB-SubCell"/>
</dbReference>
<dbReference type="SUPFAM" id="SSF47576">
    <property type="entry name" value="Calponin-homology domain, CH-domain"/>
    <property type="match status" value="1"/>
</dbReference>
<dbReference type="InterPro" id="IPR001849">
    <property type="entry name" value="PH_domain"/>
</dbReference>
<dbReference type="GO" id="GO:0030032">
    <property type="term" value="P:lamellipodium assembly"/>
    <property type="evidence" value="ECO:0007669"/>
    <property type="project" value="TreeGrafter"/>
</dbReference>
<dbReference type="InterPro" id="IPR011993">
    <property type="entry name" value="PH-like_dom_sf"/>
</dbReference>
<keyword evidence="4" id="KW-0344">Guanine-nucleotide releasing factor</keyword>
<dbReference type="GO" id="GO:0035556">
    <property type="term" value="P:intracellular signal transduction"/>
    <property type="evidence" value="ECO:0007669"/>
    <property type="project" value="InterPro"/>
</dbReference>
<keyword evidence="3" id="KW-0597">Phosphoprotein</keyword>
<feature type="domain" description="SH3" evidence="9">
    <location>
        <begin position="160"/>
        <end position="219"/>
    </location>
</feature>
<dbReference type="Pfam" id="PF07653">
    <property type="entry name" value="SH3_2"/>
    <property type="match status" value="1"/>
</dbReference>
<dbReference type="PROSITE" id="PS50003">
    <property type="entry name" value="PH_DOMAIN"/>
    <property type="match status" value="1"/>
</dbReference>
<reference evidence="14" key="1">
    <citation type="submission" date="2025-08" db="UniProtKB">
        <authorList>
            <consortium name="RefSeq"/>
        </authorList>
    </citation>
    <scope>IDENTIFICATION</scope>
    <source>
        <tissue evidence="14">Blood</tissue>
    </source>
</reference>
<dbReference type="SMART" id="SM00233">
    <property type="entry name" value="PH"/>
    <property type="match status" value="1"/>
</dbReference>
<dbReference type="SUPFAM" id="SSF48065">
    <property type="entry name" value="DBL homology domain (DH-domain)"/>
    <property type="match status" value="1"/>
</dbReference>
<dbReference type="SUPFAM" id="SSF50729">
    <property type="entry name" value="PH domain-like"/>
    <property type="match status" value="1"/>
</dbReference>
<evidence type="ECO:0000259" key="12">
    <source>
        <dbReference type="PROSITE" id="PS50021"/>
    </source>
</evidence>
<dbReference type="InterPro" id="IPR036872">
    <property type="entry name" value="CH_dom_sf"/>
</dbReference>
<dbReference type="PROSITE" id="PS50010">
    <property type="entry name" value="DH_2"/>
    <property type="match status" value="1"/>
</dbReference>
<keyword evidence="5" id="KW-0966">Cell projection</keyword>
<evidence type="ECO:0000259" key="10">
    <source>
        <dbReference type="PROSITE" id="PS50003"/>
    </source>
</evidence>